<feature type="region of interest" description="Disordered" evidence="6">
    <location>
        <begin position="89"/>
        <end position="111"/>
    </location>
</feature>
<evidence type="ECO:0000313" key="8">
    <source>
        <dbReference type="EMBL" id="KAE8396168.1"/>
    </source>
</evidence>
<dbReference type="PANTHER" id="PTHR47424:SF4">
    <property type="entry name" value="ZN(II)2CYS6 TRANSCRIPTION FACTOR (EUROFUNG)"/>
    <property type="match status" value="1"/>
</dbReference>
<dbReference type="AlphaFoldDB" id="A0A5N7CR45"/>
<dbReference type="PANTHER" id="PTHR47424">
    <property type="entry name" value="REGULATORY PROTEIN GAL4"/>
    <property type="match status" value="1"/>
</dbReference>
<dbReference type="Pfam" id="PF04082">
    <property type="entry name" value="Fungal_trans"/>
    <property type="match status" value="1"/>
</dbReference>
<evidence type="ECO:0000256" key="3">
    <source>
        <dbReference type="ARBA" id="ARBA00023125"/>
    </source>
</evidence>
<keyword evidence="3" id="KW-0238">DNA-binding</keyword>
<keyword evidence="5" id="KW-0539">Nucleus</keyword>
<feature type="domain" description="Zn(2)-C6 fungal-type" evidence="7">
    <location>
        <begin position="22"/>
        <end position="55"/>
    </location>
</feature>
<keyword evidence="4" id="KW-0804">Transcription</keyword>
<dbReference type="GO" id="GO:0000981">
    <property type="term" value="F:DNA-binding transcription factor activity, RNA polymerase II-specific"/>
    <property type="evidence" value="ECO:0007669"/>
    <property type="project" value="InterPro"/>
</dbReference>
<dbReference type="Gene3D" id="4.10.240.10">
    <property type="entry name" value="Zn(2)-C6 fungal-type DNA-binding domain"/>
    <property type="match status" value="1"/>
</dbReference>
<accession>A0A5N7CR45</accession>
<dbReference type="GO" id="GO:0005634">
    <property type="term" value="C:nucleus"/>
    <property type="evidence" value="ECO:0007669"/>
    <property type="project" value="TreeGrafter"/>
</dbReference>
<dbReference type="OrthoDB" id="424974at2759"/>
<proteinExistence type="predicted"/>
<dbReference type="Proteomes" id="UP000326877">
    <property type="component" value="Unassembled WGS sequence"/>
</dbReference>
<evidence type="ECO:0000256" key="6">
    <source>
        <dbReference type="SAM" id="MobiDB-lite"/>
    </source>
</evidence>
<dbReference type="Pfam" id="PF00172">
    <property type="entry name" value="Zn_clus"/>
    <property type="match status" value="1"/>
</dbReference>
<dbReference type="GO" id="GO:0008270">
    <property type="term" value="F:zinc ion binding"/>
    <property type="evidence" value="ECO:0007669"/>
    <property type="project" value="InterPro"/>
</dbReference>
<dbReference type="InterPro" id="IPR036864">
    <property type="entry name" value="Zn2-C6_fun-type_DNA-bd_sf"/>
</dbReference>
<organism evidence="8">
    <name type="scientific">Petromyces alliaceus</name>
    <name type="common">Aspergillus alliaceus</name>
    <dbReference type="NCBI Taxonomy" id="209559"/>
    <lineage>
        <taxon>Eukaryota</taxon>
        <taxon>Fungi</taxon>
        <taxon>Dikarya</taxon>
        <taxon>Ascomycota</taxon>
        <taxon>Pezizomycotina</taxon>
        <taxon>Eurotiomycetes</taxon>
        <taxon>Eurotiomycetidae</taxon>
        <taxon>Eurotiales</taxon>
        <taxon>Aspergillaceae</taxon>
        <taxon>Aspergillus</taxon>
        <taxon>Aspergillus subgen. Circumdati</taxon>
    </lineage>
</organism>
<dbReference type="EMBL" id="ML735216">
    <property type="protein sequence ID" value="KAE8396168.1"/>
    <property type="molecule type" value="Genomic_DNA"/>
</dbReference>
<dbReference type="SMART" id="SM00066">
    <property type="entry name" value="GAL4"/>
    <property type="match status" value="1"/>
</dbReference>
<keyword evidence="1" id="KW-0479">Metal-binding</keyword>
<evidence type="ECO:0000256" key="5">
    <source>
        <dbReference type="ARBA" id="ARBA00023242"/>
    </source>
</evidence>
<dbReference type="InterPro" id="IPR007219">
    <property type="entry name" value="XnlR_reg_dom"/>
</dbReference>
<keyword evidence="2" id="KW-0805">Transcription regulation</keyword>
<name>A0A5N7CR45_PETAA</name>
<evidence type="ECO:0000256" key="4">
    <source>
        <dbReference type="ARBA" id="ARBA00023163"/>
    </source>
</evidence>
<reference evidence="8" key="1">
    <citation type="submission" date="2019-04" db="EMBL/GenBank/DDBJ databases">
        <title>Friends and foes A comparative genomics studyof 23 Aspergillus species from section Flavi.</title>
        <authorList>
            <consortium name="DOE Joint Genome Institute"/>
            <person name="Kjaerbolling I."/>
            <person name="Vesth T."/>
            <person name="Frisvad J.C."/>
            <person name="Nybo J.L."/>
            <person name="Theobald S."/>
            <person name="Kildgaard S."/>
            <person name="Isbrandt T."/>
            <person name="Kuo A."/>
            <person name="Sato A."/>
            <person name="Lyhne E.K."/>
            <person name="Kogle M.E."/>
            <person name="Wiebenga A."/>
            <person name="Kun R.S."/>
            <person name="Lubbers R.J."/>
            <person name="Makela M.R."/>
            <person name="Barry K."/>
            <person name="Chovatia M."/>
            <person name="Clum A."/>
            <person name="Daum C."/>
            <person name="Haridas S."/>
            <person name="He G."/>
            <person name="LaButti K."/>
            <person name="Lipzen A."/>
            <person name="Mondo S."/>
            <person name="Riley R."/>
            <person name="Salamov A."/>
            <person name="Simmons B.A."/>
            <person name="Magnuson J.K."/>
            <person name="Henrissat B."/>
            <person name="Mortensen U.H."/>
            <person name="Larsen T.O."/>
            <person name="Devries R.P."/>
            <person name="Grigoriev I.V."/>
            <person name="Machida M."/>
            <person name="Baker S.E."/>
            <person name="Andersen M.R."/>
        </authorList>
    </citation>
    <scope>NUCLEOTIDE SEQUENCE [LARGE SCALE GENOMIC DNA]</scope>
    <source>
        <strain evidence="8">IBT 14317</strain>
    </source>
</reference>
<dbReference type="InterPro" id="IPR001138">
    <property type="entry name" value="Zn2Cys6_DnaBD"/>
</dbReference>
<evidence type="ECO:0000256" key="2">
    <source>
        <dbReference type="ARBA" id="ARBA00023015"/>
    </source>
</evidence>
<evidence type="ECO:0000259" key="7">
    <source>
        <dbReference type="PROSITE" id="PS50048"/>
    </source>
</evidence>
<protein>
    <submittedName>
        <fullName evidence="8">Fungal-specific transcription factor domain-containing protein</fullName>
    </submittedName>
</protein>
<sequence>MPSQRSAVHKSNGARRRKTSSACESCRERRTRCDGQKPICGSCAQRSNVAGWCAYRRIGRLMDNEEYLQVLLCHIRELEEACEQAGIPVPTFEPQDSSLESEGEEPPSPVLKSPFNPPAGFPDHGHIPAFPPPIKPETFPSLLTNPQEGDVNILGPVSINPIGSSEGFLKQLNVLSSPPTACLVRLLAQGPTMSDIPYGPARSQLDGFFLPPRDLADHLLGCFWDRVYCLYPFFDRPSVQDAYESLWIPCDKQDAKPSKLNIGLGGNSDCGPRSPVFICALNMMFALGCHFADISVPDRNDIAHAFFLRARQHIGLDVLDIRTVGAVQTLLMAALYLQSIPDPHKSSDMIGVACRIAQALGLHESQPDDFKDPLELEIQRRTWHGCVMMDTVVSMAHGKSSMTSALPTIPLPGAVDLTSTDTKGPYLTAFYVSSIELYSILGSILSHVSKARCDRSSTSASSATVQQDTLDAIIKLEGRLSEYESDLPSVLRWRQPYNPATDLLRLSTLRRQRNVLHARFLYMHLLLYRPAFTQLCSEVLAEEDSEIDPSELTSRTLYSPMLSKCAADCTKAAIDMISLIYDNYQTSTTDTWWYNSFYTTTAGMVLVMAYTCRPALPDIERATINESWRKCEQILQYMIPYNFSARNTLLFLRAAHGRIVSYLEEGSETDANDMGPGSNQVSGVENPFAEDSDNHFNGANWLGSAVAMVGLGLLCPADFKWFQGWLAEELP</sequence>
<dbReference type="GO" id="GO:0000435">
    <property type="term" value="P:positive regulation of transcription from RNA polymerase II promoter by galactose"/>
    <property type="evidence" value="ECO:0007669"/>
    <property type="project" value="TreeGrafter"/>
</dbReference>
<dbReference type="InterPro" id="IPR051127">
    <property type="entry name" value="Fungal_SecMet_Regulators"/>
</dbReference>
<dbReference type="SUPFAM" id="SSF57701">
    <property type="entry name" value="Zn2/Cys6 DNA-binding domain"/>
    <property type="match status" value="1"/>
</dbReference>
<dbReference type="GO" id="GO:0006351">
    <property type="term" value="P:DNA-templated transcription"/>
    <property type="evidence" value="ECO:0007669"/>
    <property type="project" value="InterPro"/>
</dbReference>
<dbReference type="SMART" id="SM00906">
    <property type="entry name" value="Fungal_trans"/>
    <property type="match status" value="1"/>
</dbReference>
<feature type="region of interest" description="Disordered" evidence="6">
    <location>
        <begin position="1"/>
        <end position="22"/>
    </location>
</feature>
<evidence type="ECO:0000256" key="1">
    <source>
        <dbReference type="ARBA" id="ARBA00022723"/>
    </source>
</evidence>
<dbReference type="PROSITE" id="PS50048">
    <property type="entry name" value="ZN2_CY6_FUNGAL_2"/>
    <property type="match status" value="1"/>
</dbReference>
<dbReference type="CDD" id="cd12148">
    <property type="entry name" value="fungal_TF_MHR"/>
    <property type="match status" value="1"/>
</dbReference>
<gene>
    <name evidence="8" type="ORF">BDV23DRAFT_144462</name>
</gene>
<dbReference type="CDD" id="cd00067">
    <property type="entry name" value="GAL4"/>
    <property type="match status" value="1"/>
</dbReference>
<dbReference type="GO" id="GO:0000978">
    <property type="term" value="F:RNA polymerase II cis-regulatory region sequence-specific DNA binding"/>
    <property type="evidence" value="ECO:0007669"/>
    <property type="project" value="TreeGrafter"/>
</dbReference>